<accession>A0A139AVW7</accession>
<evidence type="ECO:0000313" key="2">
    <source>
        <dbReference type="Proteomes" id="UP000070544"/>
    </source>
</evidence>
<reference evidence="1 2" key="1">
    <citation type="journal article" date="2015" name="Genome Biol. Evol.">
        <title>Phylogenomic analyses indicate that early fungi evolved digesting cell walls of algal ancestors of land plants.</title>
        <authorList>
            <person name="Chang Y."/>
            <person name="Wang S."/>
            <person name="Sekimoto S."/>
            <person name="Aerts A.L."/>
            <person name="Choi C."/>
            <person name="Clum A."/>
            <person name="LaButti K.M."/>
            <person name="Lindquist E.A."/>
            <person name="Yee Ngan C."/>
            <person name="Ohm R.A."/>
            <person name="Salamov A.A."/>
            <person name="Grigoriev I.V."/>
            <person name="Spatafora J.W."/>
            <person name="Berbee M.L."/>
        </authorList>
    </citation>
    <scope>NUCLEOTIDE SEQUENCE [LARGE SCALE GENOMIC DNA]</scope>
    <source>
        <strain evidence="1 2">JEL478</strain>
    </source>
</reference>
<protein>
    <recommendedName>
        <fullName evidence="3">CCZ1/INTU/HSP4 first Longin domain-containing protein</fullName>
    </recommendedName>
</protein>
<name>A0A139AVW7_GONPJ</name>
<proteinExistence type="predicted"/>
<dbReference type="Proteomes" id="UP000070544">
    <property type="component" value="Unassembled WGS sequence"/>
</dbReference>
<gene>
    <name evidence="1" type="ORF">M427DRAFT_93983</name>
</gene>
<keyword evidence="2" id="KW-1185">Reference proteome</keyword>
<dbReference type="OMA" id="AMYTIRI"/>
<dbReference type="OrthoDB" id="2121345at2759"/>
<feature type="non-terminal residue" evidence="1">
    <location>
        <position position="1"/>
    </location>
</feature>
<evidence type="ECO:0008006" key="3">
    <source>
        <dbReference type="Google" id="ProtNLM"/>
    </source>
</evidence>
<sequence>LLQSFFIIHKSGICYFSKNLQGDTLDEGLTVGFASSVSDFTQTLVGEDVRELISTKSRFTFKEYGDFVFVAYNDLLDSSFLVQATLGDICGICEFLFGSYEFWDEDTFNLSGAQDIISFYFSKVMEPTVAVGGVNQVHLGMNQQTFDRLDKLLAYFESQDGICGNGTMLVIGESVLYSRMALSETRMVMQFIRARPLDGSSVRHTPIFLNGSWHAMYTIRIQNYLLVVKARLDATFTSIQKRVEELRASLIQSRLEIPTEEPPILLRLYAKRETLAMLYHNIKTGHVIFPQLRPAPEVQQREILNSFWAFFGDASAAMRIPGMTEFSLHRDQYRFYSRCVSAILHMICVHD</sequence>
<organism evidence="1 2">
    <name type="scientific">Gonapodya prolifera (strain JEL478)</name>
    <name type="common">Monoblepharis prolifera</name>
    <dbReference type="NCBI Taxonomy" id="1344416"/>
    <lineage>
        <taxon>Eukaryota</taxon>
        <taxon>Fungi</taxon>
        <taxon>Fungi incertae sedis</taxon>
        <taxon>Chytridiomycota</taxon>
        <taxon>Chytridiomycota incertae sedis</taxon>
        <taxon>Monoblepharidomycetes</taxon>
        <taxon>Monoblepharidales</taxon>
        <taxon>Gonapodyaceae</taxon>
        <taxon>Gonapodya</taxon>
    </lineage>
</organism>
<dbReference type="AlphaFoldDB" id="A0A139AVW7"/>
<dbReference type="EMBL" id="KQ965734">
    <property type="protein sequence ID" value="KXS20876.1"/>
    <property type="molecule type" value="Genomic_DNA"/>
</dbReference>
<evidence type="ECO:0000313" key="1">
    <source>
        <dbReference type="EMBL" id="KXS20876.1"/>
    </source>
</evidence>